<name>A0ABQ7L4I7_BRACM</name>
<reference evidence="2 3" key="1">
    <citation type="submission" date="2021-03" db="EMBL/GenBank/DDBJ databases">
        <authorList>
            <person name="King G.J."/>
            <person name="Bancroft I."/>
            <person name="Baten A."/>
            <person name="Bloomfield J."/>
            <person name="Borpatragohain P."/>
            <person name="He Z."/>
            <person name="Irish N."/>
            <person name="Irwin J."/>
            <person name="Liu K."/>
            <person name="Mauleon R.P."/>
            <person name="Moore J."/>
            <person name="Morris R."/>
            <person name="Ostergaard L."/>
            <person name="Wang B."/>
            <person name="Wells R."/>
        </authorList>
    </citation>
    <scope>NUCLEOTIDE SEQUENCE [LARGE SCALE GENOMIC DNA]</scope>
    <source>
        <strain evidence="2">R-o-18</strain>
        <tissue evidence="2">Leaf</tissue>
    </source>
</reference>
<dbReference type="EMBL" id="JADBGQ010000008">
    <property type="protein sequence ID" value="KAG5381472.1"/>
    <property type="molecule type" value="Genomic_DNA"/>
</dbReference>
<evidence type="ECO:0000256" key="1">
    <source>
        <dbReference type="SAM" id="MobiDB-lite"/>
    </source>
</evidence>
<organism evidence="2 3">
    <name type="scientific">Brassica rapa subsp. trilocularis</name>
    <dbReference type="NCBI Taxonomy" id="1813537"/>
    <lineage>
        <taxon>Eukaryota</taxon>
        <taxon>Viridiplantae</taxon>
        <taxon>Streptophyta</taxon>
        <taxon>Embryophyta</taxon>
        <taxon>Tracheophyta</taxon>
        <taxon>Spermatophyta</taxon>
        <taxon>Magnoliopsida</taxon>
        <taxon>eudicotyledons</taxon>
        <taxon>Gunneridae</taxon>
        <taxon>Pentapetalae</taxon>
        <taxon>rosids</taxon>
        <taxon>malvids</taxon>
        <taxon>Brassicales</taxon>
        <taxon>Brassicaceae</taxon>
        <taxon>Brassiceae</taxon>
        <taxon>Brassica</taxon>
    </lineage>
</organism>
<sequence>MKKKVSDSIPGSSKQPRDHYSSPPRSPNEVPVTCIIQSRVVSRTKSKSDALNDKVLKLLKSLHRSAITTLNFDIELNRPNLYSELLEKKKTSQNKHTTKMAIKGLYKL</sequence>
<accession>A0ABQ7L4I7</accession>
<keyword evidence="3" id="KW-1185">Reference proteome</keyword>
<evidence type="ECO:0000313" key="2">
    <source>
        <dbReference type="EMBL" id="KAG5381472.1"/>
    </source>
</evidence>
<proteinExistence type="predicted"/>
<comment type="caution">
    <text evidence="2">The sequence shown here is derived from an EMBL/GenBank/DDBJ whole genome shotgun (WGS) entry which is preliminary data.</text>
</comment>
<protein>
    <submittedName>
        <fullName evidence="2">Uncharacterized protein</fullName>
    </submittedName>
</protein>
<feature type="region of interest" description="Disordered" evidence="1">
    <location>
        <begin position="1"/>
        <end position="31"/>
    </location>
</feature>
<evidence type="ECO:0000313" key="3">
    <source>
        <dbReference type="Proteomes" id="UP000823674"/>
    </source>
</evidence>
<dbReference type="Proteomes" id="UP000823674">
    <property type="component" value="Chromosome A09"/>
</dbReference>
<gene>
    <name evidence="2" type="primary">A09g500270.1_BraROA</name>
    <name evidence="2" type="ORF">IGI04_032942</name>
</gene>